<evidence type="ECO:0000313" key="2">
    <source>
        <dbReference type="EMBL" id="SVC82463.1"/>
    </source>
</evidence>
<dbReference type="EMBL" id="UINC01113080">
    <property type="protein sequence ID" value="SVC82463.1"/>
    <property type="molecule type" value="Genomic_DNA"/>
</dbReference>
<feature type="domain" description="Thioredoxin" evidence="1">
    <location>
        <begin position="1"/>
        <end position="131"/>
    </location>
</feature>
<dbReference type="InterPro" id="IPR036249">
    <property type="entry name" value="Thioredoxin-like_sf"/>
</dbReference>
<organism evidence="2">
    <name type="scientific">marine metagenome</name>
    <dbReference type="NCBI Taxonomy" id="408172"/>
    <lineage>
        <taxon>unclassified sequences</taxon>
        <taxon>metagenomes</taxon>
        <taxon>ecological metagenomes</taxon>
    </lineage>
</organism>
<dbReference type="PROSITE" id="PS51352">
    <property type="entry name" value="THIOREDOXIN_2"/>
    <property type="match status" value="1"/>
</dbReference>
<sequence length="324" mass="36685">LTTHPAWFKESFLDFEEDIAEAAAQGKRLVLYVYQGGCPYCNALVQHNFAQRDIAQTTQDYFDLVTINMWGDREVVQVGGQSFTEKTLAQALKVQFTPTLLFFNEAGKVVLRVNGYYPPDVFRAALEYAHTHSDQSGSFNEFMATQSGSRAESSTLHSEVFFVPPPFDLSARDGRPLAVFFEQSRCLECDTFHQKVLAQPIVRSQIEKMTALQLDLWSDTPIVTPDGRSTTARVWAAELGVGFAPTVVLFDALGEEVVRLEAVFQTFHTQGIFRYVLERAYEQQPSFQRYLSVHADHLREQGYDVDIWSYDRPVSRDGIAIVPD</sequence>
<dbReference type="SUPFAM" id="SSF52833">
    <property type="entry name" value="Thioredoxin-like"/>
    <property type="match status" value="2"/>
</dbReference>
<dbReference type="InterPro" id="IPR012336">
    <property type="entry name" value="Thioredoxin-like_fold"/>
</dbReference>
<dbReference type="AlphaFoldDB" id="A0A382QA49"/>
<evidence type="ECO:0000259" key="1">
    <source>
        <dbReference type="PROSITE" id="PS51352"/>
    </source>
</evidence>
<gene>
    <name evidence="2" type="ORF">METZ01_LOCUS335317</name>
</gene>
<accession>A0A382QA49</accession>
<dbReference type="InterPro" id="IPR013766">
    <property type="entry name" value="Thioredoxin_domain"/>
</dbReference>
<dbReference type="Pfam" id="PF13098">
    <property type="entry name" value="Thioredoxin_2"/>
    <property type="match status" value="2"/>
</dbReference>
<dbReference type="Gene3D" id="3.40.30.10">
    <property type="entry name" value="Glutaredoxin"/>
    <property type="match status" value="2"/>
</dbReference>
<proteinExistence type="predicted"/>
<reference evidence="2" key="1">
    <citation type="submission" date="2018-05" db="EMBL/GenBank/DDBJ databases">
        <authorList>
            <person name="Lanie J.A."/>
            <person name="Ng W.-L."/>
            <person name="Kazmierczak K.M."/>
            <person name="Andrzejewski T.M."/>
            <person name="Davidsen T.M."/>
            <person name="Wayne K.J."/>
            <person name="Tettelin H."/>
            <person name="Glass J.I."/>
            <person name="Rusch D."/>
            <person name="Podicherti R."/>
            <person name="Tsui H.-C.T."/>
            <person name="Winkler M.E."/>
        </authorList>
    </citation>
    <scope>NUCLEOTIDE SEQUENCE</scope>
</reference>
<protein>
    <recommendedName>
        <fullName evidence="1">Thioredoxin domain-containing protein</fullName>
    </recommendedName>
</protein>
<feature type="non-terminal residue" evidence="2">
    <location>
        <position position="1"/>
    </location>
</feature>
<name>A0A382QA49_9ZZZZ</name>